<organism evidence="1">
    <name type="scientific">Siphoviridae sp. ctbQZ1</name>
    <dbReference type="NCBI Taxonomy" id="2827581"/>
    <lineage>
        <taxon>Viruses</taxon>
        <taxon>Duplodnaviria</taxon>
        <taxon>Heunggongvirae</taxon>
        <taxon>Uroviricota</taxon>
        <taxon>Caudoviricetes</taxon>
    </lineage>
</organism>
<accession>A0A8S5LMR5</accession>
<proteinExistence type="predicted"/>
<evidence type="ECO:0000313" key="1">
    <source>
        <dbReference type="EMBL" id="DAD71357.1"/>
    </source>
</evidence>
<name>A0A8S5LMR5_9CAUD</name>
<sequence length="32" mass="3675">MGDLWMVAVLLETENPSVIRNCRFESGWHGLN</sequence>
<protein>
    <submittedName>
        <fullName evidence="1">Uncharacterized protein</fullName>
    </submittedName>
</protein>
<dbReference type="EMBL" id="BK015881">
    <property type="protein sequence ID" value="DAD71357.1"/>
    <property type="molecule type" value="Genomic_DNA"/>
</dbReference>
<reference evidence="1" key="1">
    <citation type="journal article" date="2021" name="Proc. Natl. Acad. Sci. U.S.A.">
        <title>A Catalog of Tens of Thousands of Viruses from Human Metagenomes Reveals Hidden Associations with Chronic Diseases.</title>
        <authorList>
            <person name="Tisza M.J."/>
            <person name="Buck C.B."/>
        </authorList>
    </citation>
    <scope>NUCLEOTIDE SEQUENCE</scope>
    <source>
        <strain evidence="1">CtbQZ1</strain>
    </source>
</reference>